<dbReference type="SUPFAM" id="SSF55486">
    <property type="entry name" value="Metalloproteases ('zincins'), catalytic domain"/>
    <property type="match status" value="1"/>
</dbReference>
<dbReference type="NCBIfam" id="NF033510">
    <property type="entry name" value="Ca_tandemer"/>
    <property type="match status" value="2"/>
</dbReference>
<dbReference type="InterPro" id="IPR056600">
    <property type="entry name" value="GBD_T9SS_assoc"/>
</dbReference>
<dbReference type="Gene3D" id="3.40.390.10">
    <property type="entry name" value="Collagenase (Catalytic Domain)"/>
    <property type="match status" value="1"/>
</dbReference>
<evidence type="ECO:0000313" key="4">
    <source>
        <dbReference type="Proteomes" id="UP001500454"/>
    </source>
</evidence>
<dbReference type="SMART" id="SM00060">
    <property type="entry name" value="FN3"/>
    <property type="match status" value="3"/>
</dbReference>
<dbReference type="InterPro" id="IPR036116">
    <property type="entry name" value="FN3_sf"/>
</dbReference>
<protein>
    <recommendedName>
        <fullName evidence="2">Fibronectin type-III domain-containing protein</fullName>
    </recommendedName>
</protein>
<dbReference type="PANTHER" id="PTHR46708:SF2">
    <property type="entry name" value="FIBRONECTIN TYPE-III DOMAIN-CONTAINING PROTEIN"/>
    <property type="match status" value="1"/>
</dbReference>
<sequence>MACTGWLHSAAQAQGRAAAPYFQDEATASRTALGAALLSSRPLVLDLAGLRAALTAAPTESRPGAAPLVVALPLPDGSSSRFAVVETALMAPALAAQFPQIKTYRGVGLDDPTASVRLDVTPRGFHAQILSAQTGTVYIDPSSRTDSRHYLSFYRRDMNRTALGAAPVCQFKSTPTEQAQARQRVAVSTGPAAAEIAAGTSLRTYRLAVAATGEYTAFRGGTVALALSGIVTTVNRVVGVYEKEVAVRLQLVGNNANIIYTNAATDPYSNGNPGAMINEAQTNITSLIGTANFDIGHVFGTNSGGLAGLGVVCNASNKARGVTGSGSPVGDAFDIDYVAHEIGHQFGADHSFNTNQGACAGNGNTSTAFEPGSGSTIMAYAGICAPDDLQANSDAYFHSGSFQEILTFIATTSCGTSTATGNTAPLVTVPTTRTLPIGTPFRLTASATDAQNDVLTYNWEQMNGGPFAALSTPQVANSNVPLFRSFTPSTSPTRYFPRLSNLVSNTSSTAERLPTVTRSMRFRCTVRDQHNGAAGVVGGVDYSTDVNLSVTSAAGPFLVTAPNTAVTWTGGSAQTVTWNVAGTSANGVNCATVNILLSTDGGLTYPTTLVSGTANDGSVSVTVPSVATSTARIMVAAADNYFFDISNANFSITAPTACAAPTGLSVGSITQTTASVSFTASASATGYTVTTTPASSTQNVTAGPVTLSGLTPGTAYSVNIVSNCAGGTTSTAATAAFSTAAPPPCNAPTNLAAGSITANSAVISFTPNGTSSSYTVTTFPATTTQTITASPVTLSGLTGATNYTVSIVGNCPDGVTSAPGTLAFATRVANDECATAINLVSAISCVTTSGTVTGATQSQGPSTCNGATGTSALDVWYSFTATGPTHTVTTNSAFDGVLQLFSGSCGSLTSLGCRDANVAGGESITVNGLTAGTRYFARYYAYTDAGTPQPANGNFTICVTGPVAPSCNAPTALAVNSITQTTASVSFTPSATATGYTVTTTPASSTQNVTAGPVTLSGLTPGTAYSVNIVSNCAGGTTSTAATAAFSTAATPATAAPVLLTPANGSLTSDNTPTYSGTAPASSTVTVFVDGSSIGTTTAAADGNWTLTAVSALTDGPHTAYATAQSSGATISPNSNTNTFTVDTTPPPAPLVAQPANGSQTNDNTPLYGGTAQAGSTVTVLVDGSSIGTTTATGAGAWSFTQPTALTSGSHTVRARATDAVGNTSPDSNTNTFTVDTTAPTVALSSTTGASGSSTLTTPFVFSATFSENVSGFAVSGISVSNGTVSSGPTASTATTYTFQVTPTTPGTATTVSILAGAAQDGAGNGNAASAAYSLTYTVPVTSTTWTGNVSTDWFTAANWTNGVPTATLDAAIPGAAASMPLISAGTALTRSLTIGSGATLSQTGGTLEVHANLTNNGSFVPTGGTVVLGSTAQANGSNILGNSRVRFWNLTVNANGVLLSTSVGASARRLVTLNGTLVTQSNPFVLESDANNTALVVNNGGLVQGTATAQRYITPDLNAGPGYRHVSAPTGNATVNSLSTAGFSPTVNAAYNSSATPTQVSPFPTVFGYDQSRLASATSNLSAFDKGWASPAGTTDALTVGKAYTVNMPAGQTLSFTGALNNGTLAQILTRNSGATAADAGWQLVGNPYPAPLDYSLVAAADRSNLDAAIYIFESTSQYGGNYRSYVNGVGGNPILPLGQGFFVRVSAGQTSGSLNFRNSQRVTSYQNPVFQRSGNRPLVHLTLRGATAALKDDSYVYFEAGATPGFDAQYDALKIQHNSGGAPTLFSLTETTELSINGLPLLTGQTVVPLGIAVPQAGTFTFVAAELLNLTTASVYLHDAQTGQDINLQQQPNYSFTTSAAGLLTTRFSLRFEPQRPTSTTSASALQFSVWPNPAAQQARLNVALSQPVTRGTLTLRDVLGRTLSTQGFSGTQTTVSTTGLATGTYLLVVEAPNHAPITRRVVVE</sequence>
<dbReference type="Pfam" id="PF23759">
    <property type="entry name" value="GBD_T9SS_assoc"/>
    <property type="match status" value="1"/>
</dbReference>
<keyword evidence="4" id="KW-1185">Reference proteome</keyword>
<name>A0ABP8IUY3_9BACT</name>
<dbReference type="CDD" id="cd00063">
    <property type="entry name" value="FN3"/>
    <property type="match status" value="1"/>
</dbReference>
<dbReference type="InterPro" id="IPR013783">
    <property type="entry name" value="Ig-like_fold"/>
</dbReference>
<reference evidence="4" key="1">
    <citation type="journal article" date="2019" name="Int. J. Syst. Evol. Microbiol.">
        <title>The Global Catalogue of Microorganisms (GCM) 10K type strain sequencing project: providing services to taxonomists for standard genome sequencing and annotation.</title>
        <authorList>
            <consortium name="The Broad Institute Genomics Platform"/>
            <consortium name="The Broad Institute Genome Sequencing Center for Infectious Disease"/>
            <person name="Wu L."/>
            <person name="Ma J."/>
        </authorList>
    </citation>
    <scope>NUCLEOTIDE SEQUENCE [LARGE SCALE GENOMIC DNA]</scope>
    <source>
        <strain evidence="4">JCM 17924</strain>
    </source>
</reference>
<feature type="domain" description="Fibronectin type-III" evidence="2">
    <location>
        <begin position="747"/>
        <end position="831"/>
    </location>
</feature>
<proteinExistence type="predicted"/>
<dbReference type="EMBL" id="BAABHA010000001">
    <property type="protein sequence ID" value="GAA4374125.1"/>
    <property type="molecule type" value="Genomic_DNA"/>
</dbReference>
<organism evidence="3 4">
    <name type="scientific">Hymenobacter koreensis</name>
    <dbReference type="NCBI Taxonomy" id="1084523"/>
    <lineage>
        <taxon>Bacteria</taxon>
        <taxon>Pseudomonadati</taxon>
        <taxon>Bacteroidota</taxon>
        <taxon>Cytophagia</taxon>
        <taxon>Cytophagales</taxon>
        <taxon>Hymenobacteraceae</taxon>
        <taxon>Hymenobacter</taxon>
    </lineage>
</organism>
<gene>
    <name evidence="3" type="ORF">GCM10023186_05400</name>
</gene>
<dbReference type="InterPro" id="IPR026444">
    <property type="entry name" value="Secre_tail"/>
</dbReference>
<dbReference type="Gene3D" id="2.60.40.10">
    <property type="entry name" value="Immunoglobulins"/>
    <property type="match status" value="5"/>
</dbReference>
<dbReference type="Pfam" id="PF19077">
    <property type="entry name" value="Big_13"/>
    <property type="match status" value="2"/>
</dbReference>
<dbReference type="Proteomes" id="UP001500454">
    <property type="component" value="Unassembled WGS sequence"/>
</dbReference>
<dbReference type="InterPro" id="IPR050991">
    <property type="entry name" value="ECM_Regulatory_Proteins"/>
</dbReference>
<dbReference type="Pfam" id="PF13583">
    <property type="entry name" value="Reprolysin_4"/>
    <property type="match status" value="1"/>
</dbReference>
<dbReference type="InterPro" id="IPR024079">
    <property type="entry name" value="MetalloPept_cat_dom_sf"/>
</dbReference>
<dbReference type="NCBIfam" id="TIGR04183">
    <property type="entry name" value="Por_Secre_tail"/>
    <property type="match status" value="1"/>
</dbReference>
<evidence type="ECO:0000313" key="3">
    <source>
        <dbReference type="EMBL" id="GAA4374125.1"/>
    </source>
</evidence>
<dbReference type="SUPFAM" id="SSF49265">
    <property type="entry name" value="Fibronectin type III"/>
    <property type="match status" value="2"/>
</dbReference>
<comment type="caution">
    <text evidence="3">The sequence shown here is derived from an EMBL/GenBank/DDBJ whole genome shotgun (WGS) entry which is preliminary data.</text>
</comment>
<dbReference type="PROSITE" id="PS50853">
    <property type="entry name" value="FN3"/>
    <property type="match status" value="3"/>
</dbReference>
<dbReference type="InterPro" id="IPR044016">
    <property type="entry name" value="Big_13"/>
</dbReference>
<keyword evidence="1" id="KW-0677">Repeat</keyword>
<evidence type="ECO:0000256" key="1">
    <source>
        <dbReference type="ARBA" id="ARBA00022737"/>
    </source>
</evidence>
<accession>A0ABP8IUY3</accession>
<feature type="domain" description="Fibronectin type-III" evidence="2">
    <location>
        <begin position="660"/>
        <end position="744"/>
    </location>
</feature>
<dbReference type="InterPro" id="IPR003961">
    <property type="entry name" value="FN3_dom"/>
</dbReference>
<dbReference type="Pfam" id="PF00041">
    <property type="entry name" value="fn3"/>
    <property type="match status" value="3"/>
</dbReference>
<evidence type="ECO:0000259" key="2">
    <source>
        <dbReference type="PROSITE" id="PS50853"/>
    </source>
</evidence>
<dbReference type="PANTHER" id="PTHR46708">
    <property type="entry name" value="TENASCIN"/>
    <property type="match status" value="1"/>
</dbReference>
<feature type="domain" description="Fibronectin type-III" evidence="2">
    <location>
        <begin position="969"/>
        <end position="1054"/>
    </location>
</feature>